<feature type="domain" description="Solute-binding protein family 3/N-terminal" evidence="1">
    <location>
        <begin position="28"/>
        <end position="126"/>
    </location>
</feature>
<organism evidence="2 3">
    <name type="scientific">Floccifex porci</name>
    <dbReference type="NCBI Taxonomy" id="2606629"/>
    <lineage>
        <taxon>Bacteria</taxon>
        <taxon>Bacillati</taxon>
        <taxon>Bacillota</taxon>
        <taxon>Erysipelotrichia</taxon>
        <taxon>Erysipelotrichales</taxon>
        <taxon>Erysipelotrichaceae</taxon>
        <taxon>Floccifex</taxon>
    </lineage>
</organism>
<evidence type="ECO:0000313" key="2">
    <source>
        <dbReference type="EMBL" id="MSS02231.1"/>
    </source>
</evidence>
<comment type="caution">
    <text evidence="2">The sequence shown here is derived from an EMBL/GenBank/DDBJ whole genome shotgun (WGS) entry which is preliminary data.</text>
</comment>
<dbReference type="Gene3D" id="3.40.190.10">
    <property type="entry name" value="Periplasmic binding protein-like II"/>
    <property type="match status" value="2"/>
</dbReference>
<dbReference type="AlphaFoldDB" id="A0A7X2N4E4"/>
<keyword evidence="3" id="KW-1185">Reference proteome</keyword>
<protein>
    <submittedName>
        <fullName evidence="2">Transporter substrate-binding domain-containing protein</fullName>
    </submittedName>
</protein>
<dbReference type="InterPro" id="IPR001638">
    <property type="entry name" value="Solute-binding_3/MltF_N"/>
</dbReference>
<accession>A0A7X2N4E4</accession>
<dbReference type="EMBL" id="VUMM01000024">
    <property type="protein sequence ID" value="MSS02231.1"/>
    <property type="molecule type" value="Genomic_DNA"/>
</dbReference>
<dbReference type="Proteomes" id="UP000470082">
    <property type="component" value="Unassembled WGS sequence"/>
</dbReference>
<gene>
    <name evidence="2" type="ORF">FYJ50_09060</name>
</gene>
<dbReference type="Pfam" id="PF00497">
    <property type="entry name" value="SBP_bac_3"/>
    <property type="match status" value="1"/>
</dbReference>
<evidence type="ECO:0000259" key="1">
    <source>
        <dbReference type="Pfam" id="PF00497"/>
    </source>
</evidence>
<reference evidence="2 3" key="1">
    <citation type="submission" date="2019-08" db="EMBL/GenBank/DDBJ databases">
        <title>In-depth cultivation of the pig gut microbiome towards novel bacterial diversity and tailored functional studies.</title>
        <authorList>
            <person name="Wylensek D."/>
            <person name="Hitch T.C.A."/>
            <person name="Clavel T."/>
        </authorList>
    </citation>
    <scope>NUCLEOTIDE SEQUENCE [LARGE SCALE GENOMIC DNA]</scope>
    <source>
        <strain evidence="2 3">LKV-178-WT-2G</strain>
    </source>
</reference>
<evidence type="ECO:0000313" key="3">
    <source>
        <dbReference type="Proteomes" id="UP000470082"/>
    </source>
</evidence>
<name>A0A7X2N4E4_9FIRM</name>
<dbReference type="SUPFAM" id="SSF53850">
    <property type="entry name" value="Periplasmic binding protein-like II"/>
    <property type="match status" value="1"/>
</dbReference>
<proteinExistence type="predicted"/>
<sequence>MIESCWIIRKSRCLSSYVIWWSETTFASAVSEKYGFELTVVEQTTIMYEMVKNGEVDGCFEDIPVVGYKIASGQVDFKIIHEDPSGQYGFAVLKGENQELLEAFNKGLAELKSNGGYDEIVNKYIKK</sequence>